<protein>
    <recommendedName>
        <fullName evidence="3">Excreted virulence factor EspC, type VII ESX diderm</fullName>
    </recommendedName>
</protein>
<reference evidence="2" key="1">
    <citation type="journal article" date="2019" name="Int. J. Syst. Evol. Microbiol.">
        <title>The Global Catalogue of Microorganisms (GCM) 10K type strain sequencing project: providing services to taxonomists for standard genome sequencing and annotation.</title>
        <authorList>
            <consortium name="The Broad Institute Genomics Platform"/>
            <consortium name="The Broad Institute Genome Sequencing Center for Infectious Disease"/>
            <person name="Wu L."/>
            <person name="Ma J."/>
        </authorList>
    </citation>
    <scope>NUCLEOTIDE SEQUENCE [LARGE SCALE GENOMIC DNA]</scope>
    <source>
        <strain evidence="2">CGMCC 4.7367</strain>
    </source>
</reference>
<dbReference type="Proteomes" id="UP000605568">
    <property type="component" value="Unassembled WGS sequence"/>
</dbReference>
<proteinExistence type="predicted"/>
<organism evidence="1 2">
    <name type="scientific">Lentzea cavernae</name>
    <dbReference type="NCBI Taxonomy" id="2020703"/>
    <lineage>
        <taxon>Bacteria</taxon>
        <taxon>Bacillati</taxon>
        <taxon>Actinomycetota</taxon>
        <taxon>Actinomycetes</taxon>
        <taxon>Pseudonocardiales</taxon>
        <taxon>Pseudonocardiaceae</taxon>
        <taxon>Lentzea</taxon>
    </lineage>
</organism>
<dbReference type="RefSeq" id="WP_191301462.1">
    <property type="nucleotide sequence ID" value="NZ_BNAR01000007.1"/>
</dbReference>
<evidence type="ECO:0008006" key="3">
    <source>
        <dbReference type="Google" id="ProtNLM"/>
    </source>
</evidence>
<evidence type="ECO:0000313" key="1">
    <source>
        <dbReference type="EMBL" id="GHH46506.1"/>
    </source>
</evidence>
<evidence type="ECO:0000313" key="2">
    <source>
        <dbReference type="Proteomes" id="UP000605568"/>
    </source>
</evidence>
<dbReference type="EMBL" id="BNAR01000007">
    <property type="protein sequence ID" value="GHH46506.1"/>
    <property type="molecule type" value="Genomic_DNA"/>
</dbReference>
<sequence length="102" mass="11684">MEKVEADLDEIEAVARKFLDMAEDVRDHVAWKYDVDTERWPADDPVRAAVITYQQSLRAVMERLCLRAERIAMTLRETAGTYRDADEEIIARLRAFGAGEAP</sequence>
<name>A0ABQ3MJ76_9PSEU</name>
<accession>A0ABQ3MJ76</accession>
<keyword evidence="2" id="KW-1185">Reference proteome</keyword>
<comment type="caution">
    <text evidence="1">The sequence shown here is derived from an EMBL/GenBank/DDBJ whole genome shotgun (WGS) entry which is preliminary data.</text>
</comment>
<gene>
    <name evidence="1" type="ORF">GCM10017774_49540</name>
</gene>